<keyword evidence="4" id="KW-0574">Periplasm</keyword>
<dbReference type="InterPro" id="IPR001829">
    <property type="entry name" value="Pili_assmbl_chaperone_bac"/>
</dbReference>
<dbReference type="Proteomes" id="UP000826462">
    <property type="component" value="Chromosome 2"/>
</dbReference>
<evidence type="ECO:0000256" key="3">
    <source>
        <dbReference type="ARBA" id="ARBA00022729"/>
    </source>
</evidence>
<dbReference type="Pfam" id="PF02753">
    <property type="entry name" value="PapD_C"/>
    <property type="match status" value="1"/>
</dbReference>
<evidence type="ECO:0000313" key="10">
    <source>
        <dbReference type="Proteomes" id="UP000826462"/>
    </source>
</evidence>
<dbReference type="PANTHER" id="PTHR30251:SF2">
    <property type="entry name" value="FIMBRIAL CHAPERONE YADV-RELATED"/>
    <property type="match status" value="1"/>
</dbReference>
<evidence type="ECO:0000256" key="1">
    <source>
        <dbReference type="ARBA" id="ARBA00004418"/>
    </source>
</evidence>
<dbReference type="InterPro" id="IPR036316">
    <property type="entry name" value="Pili_assmbl_chap_C_dom_sf"/>
</dbReference>
<dbReference type="SUPFAM" id="SSF49354">
    <property type="entry name" value="PapD-like"/>
    <property type="match status" value="1"/>
</dbReference>
<proteinExistence type="inferred from homology"/>
<evidence type="ECO:0000256" key="4">
    <source>
        <dbReference type="ARBA" id="ARBA00022764"/>
    </source>
</evidence>
<feature type="domain" description="Pili assembly chaperone N-terminal" evidence="7">
    <location>
        <begin position="28"/>
        <end position="151"/>
    </location>
</feature>
<protein>
    <submittedName>
        <fullName evidence="9">Fimbria/pilus periplasmic chaperone</fullName>
    </submittedName>
</protein>
<feature type="signal peptide" evidence="6">
    <location>
        <begin position="1"/>
        <end position="27"/>
    </location>
</feature>
<comment type="subcellular location">
    <subcellularLocation>
        <location evidence="1">Periplasm</location>
    </subcellularLocation>
</comment>
<keyword evidence="3 6" id="KW-0732">Signal</keyword>
<reference evidence="9 10" key="1">
    <citation type="submission" date="2021-07" db="EMBL/GenBank/DDBJ databases">
        <title>Paraburkholderia edwinii protects Aspergillus sp. from phenazines by acting as a toxin sponge.</title>
        <authorList>
            <person name="Dahlstrom K.M."/>
            <person name="Newman D.K."/>
        </authorList>
    </citation>
    <scope>NUCLEOTIDE SEQUENCE [LARGE SCALE GENOMIC DNA]</scope>
    <source>
        <strain evidence="9 10">Pe01</strain>
    </source>
</reference>
<feature type="chain" id="PRO_5045620202" evidence="6">
    <location>
        <begin position="28"/>
        <end position="256"/>
    </location>
</feature>
<dbReference type="EMBL" id="CP080096">
    <property type="protein sequence ID" value="QYD71917.1"/>
    <property type="molecule type" value="Genomic_DNA"/>
</dbReference>
<comment type="similarity">
    <text evidence="2">Belongs to the periplasmic pilus chaperone family.</text>
</comment>
<dbReference type="PRINTS" id="PR00969">
    <property type="entry name" value="CHAPERONPILI"/>
</dbReference>
<evidence type="ECO:0000256" key="5">
    <source>
        <dbReference type="ARBA" id="ARBA00023186"/>
    </source>
</evidence>
<evidence type="ECO:0000256" key="6">
    <source>
        <dbReference type="SAM" id="SignalP"/>
    </source>
</evidence>
<dbReference type="Pfam" id="PF00345">
    <property type="entry name" value="PapD_N"/>
    <property type="match status" value="1"/>
</dbReference>
<evidence type="ECO:0000259" key="7">
    <source>
        <dbReference type="Pfam" id="PF00345"/>
    </source>
</evidence>
<dbReference type="InterPro" id="IPR013783">
    <property type="entry name" value="Ig-like_fold"/>
</dbReference>
<gene>
    <name evidence="9" type="ORF">KZJ38_33725</name>
</gene>
<dbReference type="SUPFAM" id="SSF49584">
    <property type="entry name" value="Periplasmic chaperone C-domain"/>
    <property type="match status" value="1"/>
</dbReference>
<accession>A0ABX8UUE0</accession>
<dbReference type="Gene3D" id="2.60.40.10">
    <property type="entry name" value="Immunoglobulins"/>
    <property type="match status" value="2"/>
</dbReference>
<dbReference type="InterPro" id="IPR008962">
    <property type="entry name" value="PapD-like_sf"/>
</dbReference>
<dbReference type="InterPro" id="IPR016147">
    <property type="entry name" value="Pili_assmbl_chaperone_N"/>
</dbReference>
<keyword evidence="5" id="KW-0143">Chaperone</keyword>
<evidence type="ECO:0000313" key="9">
    <source>
        <dbReference type="EMBL" id="QYD71917.1"/>
    </source>
</evidence>
<evidence type="ECO:0000259" key="8">
    <source>
        <dbReference type="Pfam" id="PF02753"/>
    </source>
</evidence>
<sequence length="256" mass="27248">MVRKAFRIAIAAGYAAWLASLPVPAEASVVIAATRVIYDANEPEVTLKLSNEGQSPALVQSWVDAGDVRGAPSNINVPFTVTPPISRIDPSRSQTLRLVYTGEALPQDRESVFWLDVLEVPPKPAADSRETNHLQLAFRSRIKLFFRPAHLQGTPDTAAAQLTWRLTQTGGQLAIEVHNPTAFHVSLTEITVHAAGKAATFDDGGMIGPGETHAFQLKGEVADAPDATVHYQWLNDYGGPGGGDAPLGPGTAAVSK</sequence>
<organism evidence="9 10">
    <name type="scientific">Paraburkholderia edwinii</name>
    <dbReference type="NCBI Taxonomy" id="2861782"/>
    <lineage>
        <taxon>Bacteria</taxon>
        <taxon>Pseudomonadati</taxon>
        <taxon>Pseudomonadota</taxon>
        <taxon>Betaproteobacteria</taxon>
        <taxon>Burkholderiales</taxon>
        <taxon>Burkholderiaceae</taxon>
        <taxon>Paraburkholderia</taxon>
    </lineage>
</organism>
<name>A0ABX8UUE0_9BURK</name>
<evidence type="ECO:0000256" key="2">
    <source>
        <dbReference type="ARBA" id="ARBA00007399"/>
    </source>
</evidence>
<feature type="domain" description="Pili assembly chaperone C-terminal" evidence="8">
    <location>
        <begin position="177"/>
        <end position="239"/>
    </location>
</feature>
<dbReference type="PANTHER" id="PTHR30251">
    <property type="entry name" value="PILUS ASSEMBLY CHAPERONE"/>
    <property type="match status" value="1"/>
</dbReference>
<dbReference type="InterPro" id="IPR016148">
    <property type="entry name" value="Pili_assmbl_chaperone_C"/>
</dbReference>
<keyword evidence="10" id="KW-1185">Reference proteome</keyword>
<dbReference type="InterPro" id="IPR050643">
    <property type="entry name" value="Periplasmic_pilus_chap"/>
</dbReference>